<accession>A0A521FAM4</accession>
<name>A0A521FAM4_9FLAO</name>
<dbReference type="EMBL" id="FXTQ01000008">
    <property type="protein sequence ID" value="SMO93207.1"/>
    <property type="molecule type" value="Genomic_DNA"/>
</dbReference>
<evidence type="ECO:0000313" key="3">
    <source>
        <dbReference type="Proteomes" id="UP000319267"/>
    </source>
</evidence>
<proteinExistence type="predicted"/>
<dbReference type="RefSeq" id="WP_111376188.1">
    <property type="nucleotide sequence ID" value="NZ_CP043612.1"/>
</dbReference>
<dbReference type="OrthoDB" id="1377513at2"/>
<feature type="domain" description="Tox-MPTase4" evidence="1">
    <location>
        <begin position="577"/>
        <end position="709"/>
    </location>
</feature>
<protein>
    <submittedName>
        <fullName evidence="2">Metallopeptidase toxin 4</fullName>
    </submittedName>
</protein>
<sequence>MIKTHNIELNDTSASEMARFRQIMLNIWRQQIEDDKNAKIMVDSFKNSQISNTAYFISIVEVIDCIKRNIGQLYPKMLFSDFIGLPNSTPEKTGIMFYNDSQGTQKTGAIHLEWNYFLGLNLIPKTFKLNIKIGKYHTEFTLAIFDHNLEKIAFKFIVYDFDHFLALLDSLGVVITSDEQIIIDLYHKKIKEANGNPNKLDVIYESLPKTLFGKMDDDELYAHLNLILKDNSLFEGIIAPTNLDTNEDKAILQILYAIKDRQQLYVNLRDTDLLYTIYSKLHGEEIQDLLRFLTRLVSEFDNTKPTETVYFDNSYYLFRDTHIKTEWSGSTLLLNNYKKETNVTTESNHVYVPMGIDSSVYSTPSQKVPNIEYYIKNKRFNPLEKLNFGTKLGELGEQIGDDNTFVIALKIHDMSTKQSNWDLFNIATDLLSLLSAYGALRVVLAKGAPLAARAIAGLVLAKDTAHYAMLSNETLEKWHENGYGWLANLWIAFSVTTDLASFGLPNLSKIAKEGKIAAELAETAEDAKQIKRVADEANKLVKAETGKDVSKMTKQEFDDFLDYLSKWENKTVSRVGYLGAKKLSKKELNTYIRKINEMSNGKSKLVVVPKGHEILQGNKAGFHPFSGTLYVEKGATEYEVFHEFKHFEEFRKIGKDEYLKGASDITQNDVLDAIRTYKREKYVFNEIMKHKSKFNDEQIKDAQDYMKRVIIKCERLNIDINDIK</sequence>
<organism evidence="2 3">
    <name type="scientific">Flavobacterium nitrogenifigens</name>
    <dbReference type="NCBI Taxonomy" id="1617283"/>
    <lineage>
        <taxon>Bacteria</taxon>
        <taxon>Pseudomonadati</taxon>
        <taxon>Bacteroidota</taxon>
        <taxon>Flavobacteriia</taxon>
        <taxon>Flavobacteriales</taxon>
        <taxon>Flavobacteriaceae</taxon>
        <taxon>Flavobacterium</taxon>
    </lineage>
</organism>
<evidence type="ECO:0000313" key="2">
    <source>
        <dbReference type="EMBL" id="SMO93207.1"/>
    </source>
</evidence>
<dbReference type="InterPro" id="IPR028912">
    <property type="entry name" value="Tox-MPTase4_dom"/>
</dbReference>
<dbReference type="AlphaFoldDB" id="A0A521FAM4"/>
<dbReference type="Proteomes" id="UP000319267">
    <property type="component" value="Unassembled WGS sequence"/>
</dbReference>
<dbReference type="Pfam" id="PF15640">
    <property type="entry name" value="Tox-MPTase4"/>
    <property type="match status" value="1"/>
</dbReference>
<gene>
    <name evidence="2" type="ORF">SAMN06265220_10843</name>
</gene>
<keyword evidence="3" id="KW-1185">Reference proteome</keyword>
<evidence type="ECO:0000259" key="1">
    <source>
        <dbReference type="Pfam" id="PF15640"/>
    </source>
</evidence>
<reference evidence="2 3" key="1">
    <citation type="submission" date="2017-05" db="EMBL/GenBank/DDBJ databases">
        <authorList>
            <person name="Varghese N."/>
            <person name="Submissions S."/>
        </authorList>
    </citation>
    <scope>NUCLEOTIDE SEQUENCE [LARGE SCALE GENOMIC DNA]</scope>
    <source>
        <strain evidence="2 3">DSM 29982</strain>
    </source>
</reference>